<dbReference type="Proteomes" id="UP000319525">
    <property type="component" value="Unassembled WGS sequence"/>
</dbReference>
<evidence type="ECO:0000313" key="2">
    <source>
        <dbReference type="Proteomes" id="UP000319525"/>
    </source>
</evidence>
<proteinExistence type="predicted"/>
<gene>
    <name evidence="1" type="ORF">MTE01_18320</name>
</gene>
<comment type="caution">
    <text evidence="1">The sequence shown here is derived from an EMBL/GenBank/DDBJ whole genome shotgun (WGS) entry which is preliminary data.</text>
</comment>
<name>A0A4Y3QLY5_MICTE</name>
<evidence type="ECO:0000313" key="1">
    <source>
        <dbReference type="EMBL" id="GEB45887.1"/>
    </source>
</evidence>
<dbReference type="EMBL" id="BJML01000005">
    <property type="protein sequence ID" value="GEB45887.1"/>
    <property type="molecule type" value="Genomic_DNA"/>
</dbReference>
<organism evidence="1 2">
    <name type="scientific">Microbacterium testaceum</name>
    <name type="common">Aureobacterium testaceum</name>
    <name type="synonym">Brevibacterium testaceum</name>
    <dbReference type="NCBI Taxonomy" id="2033"/>
    <lineage>
        <taxon>Bacteria</taxon>
        <taxon>Bacillati</taxon>
        <taxon>Actinomycetota</taxon>
        <taxon>Actinomycetes</taxon>
        <taxon>Micrococcales</taxon>
        <taxon>Microbacteriaceae</taxon>
        <taxon>Microbacterium</taxon>
    </lineage>
</organism>
<protein>
    <submittedName>
        <fullName evidence="1">Uncharacterized protein</fullName>
    </submittedName>
</protein>
<sequence length="77" mass="8508">MSDPSDDEPFEPLWLQPARASPTAATAAREAIRRGLFTGFSCERKGVRVRRPVRREDDGVTLTRALICGEALTGCFK</sequence>
<accession>A0A4Y3QLY5</accession>
<dbReference type="AlphaFoldDB" id="A0A4Y3QLY5"/>
<reference evidence="1 2" key="1">
    <citation type="submission" date="2019-06" db="EMBL/GenBank/DDBJ databases">
        <title>Whole genome shotgun sequence of Microbacterium testaceum NBRC 12675.</title>
        <authorList>
            <person name="Hosoyama A."/>
            <person name="Uohara A."/>
            <person name="Ohji S."/>
            <person name="Ichikawa N."/>
        </authorList>
    </citation>
    <scope>NUCLEOTIDE SEQUENCE [LARGE SCALE GENOMIC DNA]</scope>
    <source>
        <strain evidence="1 2">NBRC 12675</strain>
    </source>
</reference>